<accession>A0A6J4MS99</accession>
<gene>
    <name evidence="1" type="ORF">AVDCRST_MAG84-3812</name>
</gene>
<protein>
    <submittedName>
        <fullName evidence="1">Uncharacterized protein</fullName>
    </submittedName>
</protein>
<organism evidence="1">
    <name type="scientific">uncultured Microcoleus sp</name>
    <dbReference type="NCBI Taxonomy" id="259945"/>
    <lineage>
        <taxon>Bacteria</taxon>
        <taxon>Bacillati</taxon>
        <taxon>Cyanobacteriota</taxon>
        <taxon>Cyanophyceae</taxon>
        <taxon>Oscillatoriophycideae</taxon>
        <taxon>Oscillatoriales</taxon>
        <taxon>Microcoleaceae</taxon>
        <taxon>Microcoleus</taxon>
        <taxon>environmental samples</taxon>
    </lineage>
</organism>
<reference evidence="1" key="1">
    <citation type="submission" date="2020-02" db="EMBL/GenBank/DDBJ databases">
        <authorList>
            <person name="Meier V. D."/>
        </authorList>
    </citation>
    <scope>NUCLEOTIDE SEQUENCE</scope>
    <source>
        <strain evidence="1">AVDCRST_MAG84</strain>
    </source>
</reference>
<dbReference type="EMBL" id="CADCTZ010000776">
    <property type="protein sequence ID" value="CAA9365752.1"/>
    <property type="molecule type" value="Genomic_DNA"/>
</dbReference>
<name>A0A6J4MS99_9CYAN</name>
<dbReference type="AlphaFoldDB" id="A0A6J4MS99"/>
<sequence>MDAIIRRTINLFRYLKSKFEIKHILVIELLKETLGFFRNK</sequence>
<proteinExistence type="predicted"/>
<evidence type="ECO:0000313" key="1">
    <source>
        <dbReference type="EMBL" id="CAA9365752.1"/>
    </source>
</evidence>